<keyword evidence="3" id="KW-1185">Reference proteome</keyword>
<sequence length="106" mass="12077">MRLITDRNDTLLPMYLRPSHIANETRSELTPSPQSGQIINASMKGGQASQWTHYPEDVLSASSPSMERTPRAYCGHTEWIRMRLPLNVPDKKLSSSRKMVFTMTNQ</sequence>
<organism evidence="2 3">
    <name type="scientific">Parelaphostrongylus tenuis</name>
    <name type="common">Meningeal worm</name>
    <dbReference type="NCBI Taxonomy" id="148309"/>
    <lineage>
        <taxon>Eukaryota</taxon>
        <taxon>Metazoa</taxon>
        <taxon>Ecdysozoa</taxon>
        <taxon>Nematoda</taxon>
        <taxon>Chromadorea</taxon>
        <taxon>Rhabditida</taxon>
        <taxon>Rhabditina</taxon>
        <taxon>Rhabditomorpha</taxon>
        <taxon>Strongyloidea</taxon>
        <taxon>Metastrongylidae</taxon>
        <taxon>Parelaphostrongylus</taxon>
    </lineage>
</organism>
<evidence type="ECO:0000313" key="3">
    <source>
        <dbReference type="Proteomes" id="UP001196413"/>
    </source>
</evidence>
<evidence type="ECO:0000313" key="2">
    <source>
        <dbReference type="EMBL" id="KAJ1346546.1"/>
    </source>
</evidence>
<reference evidence="2" key="1">
    <citation type="submission" date="2021-06" db="EMBL/GenBank/DDBJ databases">
        <title>Parelaphostrongylus tenuis whole genome reference sequence.</title>
        <authorList>
            <person name="Garwood T.J."/>
            <person name="Larsen P.A."/>
            <person name="Fountain-Jones N.M."/>
            <person name="Garbe J.R."/>
            <person name="Macchietto M.G."/>
            <person name="Kania S.A."/>
            <person name="Gerhold R.W."/>
            <person name="Richards J.E."/>
            <person name="Wolf T.M."/>
        </authorList>
    </citation>
    <scope>NUCLEOTIDE SEQUENCE</scope>
    <source>
        <strain evidence="2">MNPRO001-30</strain>
        <tissue evidence="2">Meninges</tissue>
    </source>
</reference>
<evidence type="ECO:0000256" key="1">
    <source>
        <dbReference type="SAM" id="MobiDB-lite"/>
    </source>
</evidence>
<feature type="compositionally biased region" description="Polar residues" evidence="1">
    <location>
        <begin position="22"/>
        <end position="40"/>
    </location>
</feature>
<proteinExistence type="predicted"/>
<dbReference type="Proteomes" id="UP001196413">
    <property type="component" value="Unassembled WGS sequence"/>
</dbReference>
<name>A0AAD5MF48_PARTN</name>
<accession>A0AAD5MF48</accession>
<dbReference type="EMBL" id="JAHQIW010000189">
    <property type="protein sequence ID" value="KAJ1346546.1"/>
    <property type="molecule type" value="Genomic_DNA"/>
</dbReference>
<feature type="region of interest" description="Disordered" evidence="1">
    <location>
        <begin position="22"/>
        <end position="46"/>
    </location>
</feature>
<gene>
    <name evidence="2" type="ORF">KIN20_001363</name>
</gene>
<comment type="caution">
    <text evidence="2">The sequence shown here is derived from an EMBL/GenBank/DDBJ whole genome shotgun (WGS) entry which is preliminary data.</text>
</comment>
<protein>
    <submittedName>
        <fullName evidence="2">Uncharacterized protein</fullName>
    </submittedName>
</protein>
<dbReference type="AlphaFoldDB" id="A0AAD5MF48"/>